<organism evidence="5 6">
    <name type="scientific">Allosphingosinicella humi</name>
    <dbReference type="NCBI Taxonomy" id="2068657"/>
    <lineage>
        <taxon>Bacteria</taxon>
        <taxon>Pseudomonadati</taxon>
        <taxon>Pseudomonadota</taxon>
        <taxon>Alphaproteobacteria</taxon>
        <taxon>Sphingomonadales</taxon>
        <taxon>Sphingomonadaceae</taxon>
        <taxon>Allosphingosinicella</taxon>
    </lineage>
</organism>
<dbReference type="GO" id="GO:0032259">
    <property type="term" value="P:methylation"/>
    <property type="evidence" value="ECO:0007669"/>
    <property type="project" value="UniProtKB-KW"/>
</dbReference>
<dbReference type="InterPro" id="IPR013216">
    <property type="entry name" value="Methyltransf_11"/>
</dbReference>
<name>A0A2U2J5H8_9SPHN</name>
<evidence type="ECO:0000256" key="1">
    <source>
        <dbReference type="ARBA" id="ARBA00022603"/>
    </source>
</evidence>
<dbReference type="SUPFAM" id="SSF53335">
    <property type="entry name" value="S-adenosyl-L-methionine-dependent methyltransferases"/>
    <property type="match status" value="1"/>
</dbReference>
<dbReference type="GO" id="GO:0008757">
    <property type="term" value="F:S-adenosylmethionine-dependent methyltransferase activity"/>
    <property type="evidence" value="ECO:0007669"/>
    <property type="project" value="InterPro"/>
</dbReference>
<accession>A0A2U2J5H8</accession>
<protein>
    <submittedName>
        <fullName evidence="5">SAM-dependent methyltransferase</fullName>
    </submittedName>
</protein>
<sequence length="298" mass="32122">MFPSRVRCTSPAVDPDLPFDRRLRRLRRDRAARTSAGADYLHRLAAEELLERLDWVKRDFSDALDLGCGDGFLSQQLRERGLKVVSADAGEAFARGAAGVQCDEDRLPFGDGAFDLVMSVGVLDSVNDLPGALTLIRRILRPDGLFLAAFTGAGSLPRLRSAMNAAEDAEGHGSAPRIHPQIDVRAAGDLLTRAGFTLPVADTEGIDIRFSSFAGLIRDLRAMGATNILASRSRRPIGRHGLAAATADFARHADTTAKTTEHFEILYLTAWSPSPDQPKPARRGSATASLARALKKPG</sequence>
<dbReference type="AlphaFoldDB" id="A0A2U2J5H8"/>
<evidence type="ECO:0000256" key="2">
    <source>
        <dbReference type="ARBA" id="ARBA00022679"/>
    </source>
</evidence>
<keyword evidence="2 5" id="KW-0808">Transferase</keyword>
<dbReference type="PANTHER" id="PTHR13090">
    <property type="entry name" value="ARGININE-HYDROXYLASE NDUFAF5, MITOCHONDRIAL"/>
    <property type="match status" value="1"/>
</dbReference>
<feature type="domain" description="Methyltransferase type 11" evidence="4">
    <location>
        <begin position="64"/>
        <end position="147"/>
    </location>
</feature>
<evidence type="ECO:0000256" key="3">
    <source>
        <dbReference type="SAM" id="MobiDB-lite"/>
    </source>
</evidence>
<dbReference type="Gene3D" id="3.40.50.150">
    <property type="entry name" value="Vaccinia Virus protein VP39"/>
    <property type="match status" value="1"/>
</dbReference>
<keyword evidence="6" id="KW-1185">Reference proteome</keyword>
<dbReference type="InterPro" id="IPR050602">
    <property type="entry name" value="Malonyl-ACP_OMT"/>
</dbReference>
<dbReference type="OrthoDB" id="9793723at2"/>
<dbReference type="PANTHER" id="PTHR13090:SF1">
    <property type="entry name" value="ARGININE-HYDROXYLASE NDUFAF5, MITOCHONDRIAL"/>
    <property type="match status" value="1"/>
</dbReference>
<dbReference type="Proteomes" id="UP000245916">
    <property type="component" value="Unassembled WGS sequence"/>
</dbReference>
<comment type="caution">
    <text evidence="5">The sequence shown here is derived from an EMBL/GenBank/DDBJ whole genome shotgun (WGS) entry which is preliminary data.</text>
</comment>
<evidence type="ECO:0000313" key="5">
    <source>
        <dbReference type="EMBL" id="PWG03595.1"/>
    </source>
</evidence>
<proteinExistence type="predicted"/>
<dbReference type="InterPro" id="IPR029063">
    <property type="entry name" value="SAM-dependent_MTases_sf"/>
</dbReference>
<dbReference type="Pfam" id="PF08241">
    <property type="entry name" value="Methyltransf_11"/>
    <property type="match status" value="1"/>
</dbReference>
<dbReference type="CDD" id="cd02440">
    <property type="entry name" value="AdoMet_MTases"/>
    <property type="match status" value="1"/>
</dbReference>
<feature type="region of interest" description="Disordered" evidence="3">
    <location>
        <begin position="274"/>
        <end position="298"/>
    </location>
</feature>
<evidence type="ECO:0000259" key="4">
    <source>
        <dbReference type="Pfam" id="PF08241"/>
    </source>
</evidence>
<reference evidence="5 6" key="1">
    <citation type="submission" date="2018-05" db="EMBL/GenBank/DDBJ databases">
        <title>Genome of Sphingosinicella humi QZX222.</title>
        <authorList>
            <person name="Qiao Z."/>
            <person name="Wang G."/>
        </authorList>
    </citation>
    <scope>NUCLEOTIDE SEQUENCE [LARGE SCALE GENOMIC DNA]</scope>
    <source>
        <strain evidence="5 6">QZX222</strain>
    </source>
</reference>
<keyword evidence="1 5" id="KW-0489">Methyltransferase</keyword>
<gene>
    <name evidence="5" type="ORF">DF286_12460</name>
</gene>
<evidence type="ECO:0000313" key="6">
    <source>
        <dbReference type="Proteomes" id="UP000245916"/>
    </source>
</evidence>
<dbReference type="EMBL" id="QFFF01000001">
    <property type="protein sequence ID" value="PWG03595.1"/>
    <property type="molecule type" value="Genomic_DNA"/>
</dbReference>